<evidence type="ECO:0000256" key="1">
    <source>
        <dbReference type="SAM" id="MobiDB-lite"/>
    </source>
</evidence>
<accession>A0AAD5YNU2</accession>
<dbReference type="Proteomes" id="UP001213000">
    <property type="component" value="Unassembled WGS sequence"/>
</dbReference>
<protein>
    <submittedName>
        <fullName evidence="2">Uncharacterized protein</fullName>
    </submittedName>
</protein>
<evidence type="ECO:0000313" key="2">
    <source>
        <dbReference type="EMBL" id="KAJ3558097.1"/>
    </source>
</evidence>
<dbReference type="AlphaFoldDB" id="A0AAD5YNU2"/>
<feature type="compositionally biased region" description="Basic residues" evidence="1">
    <location>
        <begin position="42"/>
        <end position="53"/>
    </location>
</feature>
<reference evidence="2" key="1">
    <citation type="submission" date="2022-07" db="EMBL/GenBank/DDBJ databases">
        <title>Genome Sequence of Leucocoprinus birnbaumii.</title>
        <authorList>
            <person name="Buettner E."/>
        </authorList>
    </citation>
    <scope>NUCLEOTIDE SEQUENCE</scope>
    <source>
        <strain evidence="2">VT141</strain>
    </source>
</reference>
<sequence>MPMRSGKQYGQPIHIDPKQVNWDNLLQDAVTLEDSLDGCDKSHKHKSLKRHRSPAPWPDTEPDEVEANAPTWASSQSHKKRHIRRDKQIEVSRIQPVPTPLISEDLPVTSCGYMAKSYRCAGGESSGLTLETLMAQDYEYIPWDALFLGREPRPFVDYKGRIVAVLAGRPPGDGFDSAAQRAYRAIIREGRKAKFAPNELDHPRGQFPAVNVGLCIPHGGQAPVNKTAHSDMMELFLKLWAEALHDHILEKVNALYNHPNFSHLAQNFPKSIYPTAAINFGPQVQTTPHTDSRNAPYAWCSLQSFGRFDPKKGSHLILKNLRYVIEFPPNSIILIPSATFIHANTPVQEGETCVSFTQYCPGNIIWFVDNGFMTQKTLKLNNEIRFKEVLAEKPLRMAKGLAMYTIYEEDNGVDTRRNDI</sequence>
<evidence type="ECO:0000313" key="3">
    <source>
        <dbReference type="Proteomes" id="UP001213000"/>
    </source>
</evidence>
<proteinExistence type="predicted"/>
<dbReference type="EMBL" id="JANIEX010001423">
    <property type="protein sequence ID" value="KAJ3558097.1"/>
    <property type="molecule type" value="Genomic_DNA"/>
</dbReference>
<feature type="region of interest" description="Disordered" evidence="1">
    <location>
        <begin position="36"/>
        <end position="86"/>
    </location>
</feature>
<gene>
    <name evidence="2" type="ORF">NP233_g11578</name>
</gene>
<name>A0AAD5YNU2_9AGAR</name>
<comment type="caution">
    <text evidence="2">The sequence shown here is derived from an EMBL/GenBank/DDBJ whole genome shotgun (WGS) entry which is preliminary data.</text>
</comment>
<organism evidence="2 3">
    <name type="scientific">Leucocoprinus birnbaumii</name>
    <dbReference type="NCBI Taxonomy" id="56174"/>
    <lineage>
        <taxon>Eukaryota</taxon>
        <taxon>Fungi</taxon>
        <taxon>Dikarya</taxon>
        <taxon>Basidiomycota</taxon>
        <taxon>Agaricomycotina</taxon>
        <taxon>Agaricomycetes</taxon>
        <taxon>Agaricomycetidae</taxon>
        <taxon>Agaricales</taxon>
        <taxon>Agaricineae</taxon>
        <taxon>Agaricaceae</taxon>
        <taxon>Leucocoprinus</taxon>
    </lineage>
</organism>
<keyword evidence="3" id="KW-1185">Reference proteome</keyword>
<dbReference type="Gene3D" id="3.60.130.30">
    <property type="match status" value="1"/>
</dbReference>